<feature type="signal peptide" evidence="1">
    <location>
        <begin position="1"/>
        <end position="32"/>
    </location>
</feature>
<dbReference type="Gene3D" id="2.60.110.10">
    <property type="entry name" value="Thaumatin"/>
    <property type="match status" value="1"/>
</dbReference>
<accession>A0ABP0UDK9</accession>
<gene>
    <name evidence="2" type="ORF">CSSPTR1EN2_LOCUS13187</name>
</gene>
<dbReference type="PANTHER" id="PTHR31013:SF2">
    <property type="entry name" value="THAUMATIN-LIKE PROTEIN"/>
    <property type="match status" value="1"/>
</dbReference>
<evidence type="ECO:0000313" key="3">
    <source>
        <dbReference type="Proteomes" id="UP001497512"/>
    </source>
</evidence>
<protein>
    <submittedName>
        <fullName evidence="2">Uncharacterized protein</fullName>
    </submittedName>
</protein>
<dbReference type="PANTHER" id="PTHR31013">
    <property type="entry name" value="THAUMATIN FAMILY PROTEIN-RELATED"/>
    <property type="match status" value="1"/>
</dbReference>
<reference evidence="2" key="1">
    <citation type="submission" date="2024-02" db="EMBL/GenBank/DDBJ databases">
        <authorList>
            <consortium name="ELIXIR-Norway"/>
            <consortium name="Elixir Norway"/>
        </authorList>
    </citation>
    <scope>NUCLEOTIDE SEQUENCE</scope>
</reference>
<feature type="chain" id="PRO_5046687971" evidence="1">
    <location>
        <begin position="33"/>
        <end position="157"/>
    </location>
</feature>
<proteinExistence type="predicted"/>
<evidence type="ECO:0000313" key="2">
    <source>
        <dbReference type="EMBL" id="CAK9216038.1"/>
    </source>
</evidence>
<name>A0ABP0UDK9_9BRYO</name>
<dbReference type="Proteomes" id="UP001497512">
    <property type="component" value="Chromosome 2"/>
</dbReference>
<keyword evidence="3" id="KW-1185">Reference proteome</keyword>
<sequence>MKNSNLQSGGRLVLLLMVAVAMSWLALGLVDAAQINITNQCPEVISAYQSNQSGIATCYALAAGTGSQLIDVGTTWLGGLIWGYPGSSASPIDGNNAKPQADLAEITINGFSNTDSYDLSNVVWHIYKLPFFSPSVKISLIFFPAVFMYKLEMIPYF</sequence>
<keyword evidence="1" id="KW-0732">Signal</keyword>
<dbReference type="InterPro" id="IPR037176">
    <property type="entry name" value="Osmotin/thaumatin-like_sf"/>
</dbReference>
<evidence type="ECO:0000256" key="1">
    <source>
        <dbReference type="SAM" id="SignalP"/>
    </source>
</evidence>
<organism evidence="2 3">
    <name type="scientific">Sphagnum troendelagicum</name>
    <dbReference type="NCBI Taxonomy" id="128251"/>
    <lineage>
        <taxon>Eukaryota</taxon>
        <taxon>Viridiplantae</taxon>
        <taxon>Streptophyta</taxon>
        <taxon>Embryophyta</taxon>
        <taxon>Bryophyta</taxon>
        <taxon>Sphagnophytina</taxon>
        <taxon>Sphagnopsida</taxon>
        <taxon>Sphagnales</taxon>
        <taxon>Sphagnaceae</taxon>
        <taxon>Sphagnum</taxon>
    </lineage>
</organism>
<dbReference type="SUPFAM" id="SSF49870">
    <property type="entry name" value="Osmotin, thaumatin-like protein"/>
    <property type="match status" value="1"/>
</dbReference>
<dbReference type="EMBL" id="OZ019894">
    <property type="protein sequence ID" value="CAK9216038.1"/>
    <property type="molecule type" value="Genomic_DNA"/>
</dbReference>